<feature type="compositionally biased region" description="Basic residues" evidence="1">
    <location>
        <begin position="137"/>
        <end position="164"/>
    </location>
</feature>
<gene>
    <name evidence="2" type="ORF">THAOC_01794</name>
</gene>
<evidence type="ECO:0000256" key="1">
    <source>
        <dbReference type="SAM" id="MobiDB-lite"/>
    </source>
</evidence>
<organism evidence="2 3">
    <name type="scientific">Thalassiosira oceanica</name>
    <name type="common">Marine diatom</name>
    <dbReference type="NCBI Taxonomy" id="159749"/>
    <lineage>
        <taxon>Eukaryota</taxon>
        <taxon>Sar</taxon>
        <taxon>Stramenopiles</taxon>
        <taxon>Ochrophyta</taxon>
        <taxon>Bacillariophyta</taxon>
        <taxon>Coscinodiscophyceae</taxon>
        <taxon>Thalassiosirophycidae</taxon>
        <taxon>Thalassiosirales</taxon>
        <taxon>Thalassiosiraceae</taxon>
        <taxon>Thalassiosira</taxon>
    </lineage>
</organism>
<protein>
    <submittedName>
        <fullName evidence="2">Uncharacterized protein</fullName>
    </submittedName>
</protein>
<dbReference type="EMBL" id="AGNL01002139">
    <property type="protein sequence ID" value="EJK76443.1"/>
    <property type="molecule type" value="Genomic_DNA"/>
</dbReference>
<proteinExistence type="predicted"/>
<feature type="non-terminal residue" evidence="2">
    <location>
        <position position="1"/>
    </location>
</feature>
<comment type="caution">
    <text evidence="2">The sequence shown here is derived from an EMBL/GenBank/DDBJ whole genome shotgun (WGS) entry which is preliminary data.</text>
</comment>
<name>K0TCH6_THAOC</name>
<feature type="compositionally biased region" description="Basic residues" evidence="1">
    <location>
        <begin position="23"/>
        <end position="37"/>
    </location>
</feature>
<dbReference type="AlphaFoldDB" id="K0TCH6"/>
<feature type="region of interest" description="Disordered" evidence="1">
    <location>
        <begin position="128"/>
        <end position="164"/>
    </location>
</feature>
<sequence>GFNAFLDETPSIAHEDESEKVSSHKKATKKTRTRVPKKLLSNGVGSESEDGSEDESYESVYQKYRLNLEDEVQYARDGSHPVYQSTIRTIDPTRSSLVLSDNTELNATDRVLLVKKRVYLQVDEYDLNTESSLPPSSKKRRVESKRTTTRKSGRTVKKRTIYGD</sequence>
<reference evidence="2 3" key="1">
    <citation type="journal article" date="2012" name="Genome Biol.">
        <title>Genome and low-iron response of an oceanic diatom adapted to chronic iron limitation.</title>
        <authorList>
            <person name="Lommer M."/>
            <person name="Specht M."/>
            <person name="Roy A.S."/>
            <person name="Kraemer L."/>
            <person name="Andreson R."/>
            <person name="Gutowska M.A."/>
            <person name="Wolf J."/>
            <person name="Bergner S.V."/>
            <person name="Schilhabel M.B."/>
            <person name="Klostermeier U.C."/>
            <person name="Beiko R.G."/>
            <person name="Rosenstiel P."/>
            <person name="Hippler M."/>
            <person name="Laroche J."/>
        </authorList>
    </citation>
    <scope>NUCLEOTIDE SEQUENCE [LARGE SCALE GENOMIC DNA]</scope>
    <source>
        <strain evidence="2 3">CCMP1005</strain>
    </source>
</reference>
<dbReference type="Proteomes" id="UP000266841">
    <property type="component" value="Unassembled WGS sequence"/>
</dbReference>
<feature type="region of interest" description="Disordered" evidence="1">
    <location>
        <begin position="1"/>
        <end position="58"/>
    </location>
</feature>
<feature type="compositionally biased region" description="Basic and acidic residues" evidence="1">
    <location>
        <begin position="13"/>
        <end position="22"/>
    </location>
</feature>
<feature type="compositionally biased region" description="Acidic residues" evidence="1">
    <location>
        <begin position="47"/>
        <end position="57"/>
    </location>
</feature>
<evidence type="ECO:0000313" key="3">
    <source>
        <dbReference type="Proteomes" id="UP000266841"/>
    </source>
</evidence>
<evidence type="ECO:0000313" key="2">
    <source>
        <dbReference type="EMBL" id="EJK76443.1"/>
    </source>
</evidence>
<keyword evidence="3" id="KW-1185">Reference proteome</keyword>
<accession>K0TCH6</accession>